<dbReference type="STRING" id="640132.Srot_2550"/>
<gene>
    <name evidence="14" type="ordered locus">Srot_2550</name>
</gene>
<evidence type="ECO:0000256" key="5">
    <source>
        <dbReference type="ARBA" id="ARBA00022692"/>
    </source>
</evidence>
<evidence type="ECO:0000256" key="2">
    <source>
        <dbReference type="ARBA" id="ARBA00008240"/>
    </source>
</evidence>
<evidence type="ECO:0000256" key="8">
    <source>
        <dbReference type="ARBA" id="ARBA00023136"/>
    </source>
</evidence>
<keyword evidence="3" id="KW-0813">Transport</keyword>
<comment type="subcellular location">
    <subcellularLocation>
        <location evidence="1">Cell membrane</location>
        <topology evidence="1">Multi-pass membrane protein</topology>
    </subcellularLocation>
</comment>
<feature type="transmembrane region" description="Helical" evidence="12">
    <location>
        <begin position="216"/>
        <end position="232"/>
    </location>
</feature>
<feature type="transmembrane region" description="Helical" evidence="12">
    <location>
        <begin position="439"/>
        <end position="457"/>
    </location>
</feature>
<dbReference type="PANTHER" id="PTHR43528:SF1">
    <property type="entry name" value="ALPHA-KETOGLUTARATE PERMEASE"/>
    <property type="match status" value="1"/>
</dbReference>
<evidence type="ECO:0000313" key="14">
    <source>
        <dbReference type="EMBL" id="ADG98987.1"/>
    </source>
</evidence>
<feature type="transmembrane region" description="Helical" evidence="12">
    <location>
        <begin position="80"/>
        <end position="100"/>
    </location>
</feature>
<keyword evidence="6" id="KW-0769">Symport</keyword>
<dbReference type="KEGG" id="srt:Srot_2550"/>
<dbReference type="PROSITE" id="PS00216">
    <property type="entry name" value="SUGAR_TRANSPORT_1"/>
    <property type="match status" value="1"/>
</dbReference>
<dbReference type="Proteomes" id="UP000002247">
    <property type="component" value="Chromosome"/>
</dbReference>
<keyword evidence="7 12" id="KW-1133">Transmembrane helix</keyword>
<proteinExistence type="inferred from homology"/>
<dbReference type="PROSITE" id="PS50850">
    <property type="entry name" value="MFS"/>
    <property type="match status" value="1"/>
</dbReference>
<keyword evidence="8 12" id="KW-0472">Membrane</keyword>
<sequence length="483" mass="51469">MPIIEEEASDQSAPDHDSAGQAAPEATETEDELSSGDLFRAIGASAIGNAAEWFDYGIYSLTVPYLSQVFFPGAAKEATLYALLTFAVSFLVRPLGGIVWGPLGDRWGRQRVLSLTIILMSGSTCCIGLLPGHAVIGAAAPVILILLRLLQGFSTGGEYGGAATFMAECSPDHRRGLCGSFLEFGSLLGYAFGALLVLFVALFASDSQMAEWGWRVPYLIAAPLGLVGLYLRSRLDDTPAFQELEASGNAKGRRGRRLQKLVKRQQQPLVMVSVYRKELLLLAGLVTAFIVPNYTLLTYMPTYLHLHLGMGSSKSLALMLIVQLGMMAVLPFSGASSDRVGRKPVWLVSLAGLFVFAAPMFLVMRSGFAAAGIGLGVLCFFHALQLSMISSTFPAMLPTHVRFAGFAIAYNIAASVFGGTTPAVDEWLIDVSGSTLTPAWYIMASCVVGLVSLVFVTETAGVSLKGFRVPGVGPEQPAEDESV</sequence>
<dbReference type="HOGENOM" id="CLU_001265_39_5_11"/>
<feature type="transmembrane region" description="Helical" evidence="12">
    <location>
        <begin position="368"/>
        <end position="389"/>
    </location>
</feature>
<keyword evidence="5 12" id="KW-0812">Transmembrane</keyword>
<evidence type="ECO:0000256" key="11">
    <source>
        <dbReference type="SAM" id="MobiDB-lite"/>
    </source>
</evidence>
<feature type="transmembrane region" description="Helical" evidence="12">
    <location>
        <begin position="316"/>
        <end position="333"/>
    </location>
</feature>
<feature type="domain" description="Major facilitator superfamily (MFS) profile" evidence="13">
    <location>
        <begin position="41"/>
        <end position="461"/>
    </location>
</feature>
<dbReference type="InterPro" id="IPR005829">
    <property type="entry name" value="Sugar_transporter_CS"/>
</dbReference>
<dbReference type="eggNOG" id="COG0477">
    <property type="taxonomic scope" value="Bacteria"/>
</dbReference>
<dbReference type="InterPro" id="IPR036259">
    <property type="entry name" value="MFS_trans_sf"/>
</dbReference>
<dbReference type="GO" id="GO:0015293">
    <property type="term" value="F:symporter activity"/>
    <property type="evidence" value="ECO:0007669"/>
    <property type="project" value="UniProtKB-KW"/>
</dbReference>
<evidence type="ECO:0000256" key="7">
    <source>
        <dbReference type="ARBA" id="ARBA00022989"/>
    </source>
</evidence>
<feature type="region of interest" description="Disordered" evidence="11">
    <location>
        <begin position="1"/>
        <end position="33"/>
    </location>
</feature>
<name>D6ZBN5_SEGRD</name>
<keyword evidence="15" id="KW-1185">Reference proteome</keyword>
<protein>
    <recommendedName>
        <fullName evidence="10">Putative proline/betaine transporter</fullName>
    </recommendedName>
</protein>
<comment type="similarity">
    <text evidence="2">Belongs to the major facilitator superfamily. Metabolite:H+ Symporter (MHS) family (TC 2.A.1.6) family.</text>
</comment>
<feature type="transmembrane region" description="Helical" evidence="12">
    <location>
        <begin position="401"/>
        <end position="419"/>
    </location>
</feature>
<dbReference type="InterPro" id="IPR051084">
    <property type="entry name" value="H+-coupled_symporters"/>
</dbReference>
<evidence type="ECO:0000256" key="10">
    <source>
        <dbReference type="ARBA" id="ARBA00039918"/>
    </source>
</evidence>
<keyword evidence="4" id="KW-1003">Cell membrane</keyword>
<dbReference type="EMBL" id="CP001958">
    <property type="protein sequence ID" value="ADG98987.1"/>
    <property type="molecule type" value="Genomic_DNA"/>
</dbReference>
<dbReference type="SUPFAM" id="SSF103473">
    <property type="entry name" value="MFS general substrate transporter"/>
    <property type="match status" value="1"/>
</dbReference>
<feature type="transmembrane region" description="Helical" evidence="12">
    <location>
        <begin position="181"/>
        <end position="204"/>
    </location>
</feature>
<evidence type="ECO:0000256" key="4">
    <source>
        <dbReference type="ARBA" id="ARBA00022475"/>
    </source>
</evidence>
<dbReference type="AlphaFoldDB" id="D6ZBN5"/>
<evidence type="ECO:0000313" key="15">
    <source>
        <dbReference type="Proteomes" id="UP000002247"/>
    </source>
</evidence>
<dbReference type="InterPro" id="IPR005828">
    <property type="entry name" value="MFS_sugar_transport-like"/>
</dbReference>
<dbReference type="FunFam" id="1.20.1250.20:FF:000001">
    <property type="entry name" value="Dicarboxylate MFS transporter"/>
    <property type="match status" value="1"/>
</dbReference>
<feature type="transmembrane region" description="Helical" evidence="12">
    <location>
        <begin position="136"/>
        <end position="160"/>
    </location>
</feature>
<dbReference type="PANTHER" id="PTHR43528">
    <property type="entry name" value="ALPHA-KETOGLUTARATE PERMEASE"/>
    <property type="match status" value="1"/>
</dbReference>
<feature type="transmembrane region" description="Helical" evidence="12">
    <location>
        <begin position="345"/>
        <end position="362"/>
    </location>
</feature>
<comment type="function">
    <text evidence="9">May be a proton symporter involved in the uptake of osmolytes such as proline and glycine betaine.</text>
</comment>
<dbReference type="PROSITE" id="PS00217">
    <property type="entry name" value="SUGAR_TRANSPORT_2"/>
    <property type="match status" value="1"/>
</dbReference>
<dbReference type="InterPro" id="IPR020846">
    <property type="entry name" value="MFS_dom"/>
</dbReference>
<evidence type="ECO:0000259" key="13">
    <source>
        <dbReference type="PROSITE" id="PS50850"/>
    </source>
</evidence>
<accession>D6ZBN5</accession>
<evidence type="ECO:0000256" key="1">
    <source>
        <dbReference type="ARBA" id="ARBA00004651"/>
    </source>
</evidence>
<dbReference type="GO" id="GO:0005886">
    <property type="term" value="C:plasma membrane"/>
    <property type="evidence" value="ECO:0007669"/>
    <property type="project" value="UniProtKB-SubCell"/>
</dbReference>
<feature type="transmembrane region" description="Helical" evidence="12">
    <location>
        <begin position="112"/>
        <end position="130"/>
    </location>
</feature>
<reference evidence="14 15" key="1">
    <citation type="journal article" date="2010" name="Stand. Genomic Sci.">
        <title>Complete genome sequence of Segniliparus rotundus type strain (CDC 1076).</title>
        <authorList>
            <person name="Sikorski J."/>
            <person name="Lapidus A."/>
            <person name="Copeland A."/>
            <person name="Misra M."/>
            <person name="Glavina Del Rio T."/>
            <person name="Nolan M."/>
            <person name="Lucas S."/>
            <person name="Chen F."/>
            <person name="Tice H."/>
            <person name="Cheng J.F."/>
            <person name="Jando M."/>
            <person name="Schneider S."/>
            <person name="Bruce D."/>
            <person name="Goodwin L."/>
            <person name="Pitluck S."/>
            <person name="Liolios K."/>
            <person name="Mikhailova N."/>
            <person name="Pati A."/>
            <person name="Ivanova N."/>
            <person name="Mavromatis K."/>
            <person name="Chen A."/>
            <person name="Palaniappan K."/>
            <person name="Chertkov O."/>
            <person name="Land M."/>
            <person name="Hauser L."/>
            <person name="Chang Y.J."/>
            <person name="Jeffries C.D."/>
            <person name="Brettin T."/>
            <person name="Detter J.C."/>
            <person name="Han C."/>
            <person name="Rohde M."/>
            <person name="Goker M."/>
            <person name="Bristow J."/>
            <person name="Eisen J.A."/>
            <person name="Markowitz V."/>
            <person name="Hugenholtz P."/>
            <person name="Kyrpides N.C."/>
            <person name="Klenk H.P."/>
        </authorList>
    </citation>
    <scope>NUCLEOTIDE SEQUENCE [LARGE SCALE GENOMIC DNA]</scope>
    <source>
        <strain evidence="15">ATCC BAA-972 / CDC 1076 / CIP 108378 / DSM 44985 / JCM 13578</strain>
    </source>
</reference>
<organism evidence="14 15">
    <name type="scientific">Segniliparus rotundus (strain ATCC BAA-972 / CDC 1076 / CIP 108378 / DSM 44985 / JCM 13578)</name>
    <dbReference type="NCBI Taxonomy" id="640132"/>
    <lineage>
        <taxon>Bacteria</taxon>
        <taxon>Bacillati</taxon>
        <taxon>Actinomycetota</taxon>
        <taxon>Actinomycetes</taxon>
        <taxon>Mycobacteriales</taxon>
        <taxon>Segniliparaceae</taxon>
        <taxon>Segniliparus</taxon>
    </lineage>
</organism>
<evidence type="ECO:0000256" key="12">
    <source>
        <dbReference type="SAM" id="Phobius"/>
    </source>
</evidence>
<dbReference type="Pfam" id="PF00083">
    <property type="entry name" value="Sugar_tr"/>
    <property type="match status" value="1"/>
</dbReference>
<feature type="transmembrane region" description="Helical" evidence="12">
    <location>
        <begin position="279"/>
        <end position="296"/>
    </location>
</feature>
<evidence type="ECO:0000256" key="3">
    <source>
        <dbReference type="ARBA" id="ARBA00022448"/>
    </source>
</evidence>
<evidence type="ECO:0000256" key="6">
    <source>
        <dbReference type="ARBA" id="ARBA00022847"/>
    </source>
</evidence>
<evidence type="ECO:0000256" key="9">
    <source>
        <dbReference type="ARBA" id="ARBA00037295"/>
    </source>
</evidence>
<dbReference type="Gene3D" id="1.20.1250.20">
    <property type="entry name" value="MFS general substrate transporter like domains"/>
    <property type="match status" value="2"/>
</dbReference>